<comment type="caution">
    <text evidence="2">The sequence shown here is derived from an EMBL/GenBank/DDBJ whole genome shotgun (WGS) entry which is preliminary data.</text>
</comment>
<dbReference type="Proteomes" id="UP001501455">
    <property type="component" value="Unassembled WGS sequence"/>
</dbReference>
<feature type="compositionally biased region" description="Pro residues" evidence="1">
    <location>
        <begin position="182"/>
        <end position="196"/>
    </location>
</feature>
<dbReference type="EMBL" id="BAAAXF010000073">
    <property type="protein sequence ID" value="GAA3503146.1"/>
    <property type="molecule type" value="Genomic_DNA"/>
</dbReference>
<evidence type="ECO:0000313" key="2">
    <source>
        <dbReference type="EMBL" id="GAA3503146.1"/>
    </source>
</evidence>
<proteinExistence type="predicted"/>
<feature type="region of interest" description="Disordered" evidence="1">
    <location>
        <begin position="170"/>
        <end position="202"/>
    </location>
</feature>
<gene>
    <name evidence="2" type="ORF">GCM10019016_102560</name>
</gene>
<reference evidence="3" key="1">
    <citation type="journal article" date="2019" name="Int. J. Syst. Evol. Microbiol.">
        <title>The Global Catalogue of Microorganisms (GCM) 10K type strain sequencing project: providing services to taxonomists for standard genome sequencing and annotation.</title>
        <authorList>
            <consortium name="The Broad Institute Genomics Platform"/>
            <consortium name="The Broad Institute Genome Sequencing Center for Infectious Disease"/>
            <person name="Wu L."/>
            <person name="Ma J."/>
        </authorList>
    </citation>
    <scope>NUCLEOTIDE SEQUENCE [LARGE SCALE GENOMIC DNA]</scope>
    <source>
        <strain evidence="3">JCM 4816</strain>
    </source>
</reference>
<evidence type="ECO:0000256" key="1">
    <source>
        <dbReference type="SAM" id="MobiDB-lite"/>
    </source>
</evidence>
<name>A0ABP6U9J5_9ACTN</name>
<organism evidence="2 3">
    <name type="scientific">Streptomyces prasinosporus</name>
    <dbReference type="NCBI Taxonomy" id="68256"/>
    <lineage>
        <taxon>Bacteria</taxon>
        <taxon>Bacillati</taxon>
        <taxon>Actinomycetota</taxon>
        <taxon>Actinomycetes</taxon>
        <taxon>Kitasatosporales</taxon>
        <taxon>Streptomycetaceae</taxon>
        <taxon>Streptomyces</taxon>
        <taxon>Streptomyces albogriseolus group</taxon>
    </lineage>
</organism>
<feature type="region of interest" description="Disordered" evidence="1">
    <location>
        <begin position="1"/>
        <end position="58"/>
    </location>
</feature>
<sequence>MSRPRRCANTNPGPDLRIEDRGSTVAYAHPSPALPSPSHPMATTGYGKRPVGDEDPHADADFAHLLPRDAEVAVFIDHLDTGHAMGHKVLAAEHPRYGQQAMRTSLTRITEAGHLRWIREHITVEDNTMRWVTRTYWSRTRRSPEWWAQFARERHGMDVTRDHQPGLARVEEQPPAEQPAVPDAPEPAPAPETAPEPEPESAAYRALASLRTADARMALPEGDCRSLEALAEEWLSRGATPRDITRALTEGLPPTVSNPGGLARRRLESKMPPQKKEPRAKVTRVIMACATCDQDERTVKIDRGICEDCRRENEANPVSDEDIVKGFEEIAHLGTASAYFLRKKLERSTGGPVPDTFRPVPIEDRVFYHYRDNRDRIANGLPPRRWK</sequence>
<accession>A0ABP6U9J5</accession>
<keyword evidence="3" id="KW-1185">Reference proteome</keyword>
<protein>
    <submittedName>
        <fullName evidence="2">Uncharacterized protein</fullName>
    </submittedName>
</protein>
<evidence type="ECO:0000313" key="3">
    <source>
        <dbReference type="Proteomes" id="UP001501455"/>
    </source>
</evidence>